<proteinExistence type="predicted"/>
<dbReference type="InterPro" id="IPR058240">
    <property type="entry name" value="rSAM_sf"/>
</dbReference>
<evidence type="ECO:0000256" key="6">
    <source>
        <dbReference type="ARBA" id="ARBA00023014"/>
    </source>
</evidence>
<dbReference type="CDD" id="cd01335">
    <property type="entry name" value="Radical_SAM"/>
    <property type="match status" value="1"/>
</dbReference>
<evidence type="ECO:0000313" key="8">
    <source>
        <dbReference type="EMBL" id="EMG36639.1"/>
    </source>
</evidence>
<dbReference type="SUPFAM" id="SSF102114">
    <property type="entry name" value="Radical SAM enzymes"/>
    <property type="match status" value="1"/>
</dbReference>
<dbReference type="InterPro" id="IPR007197">
    <property type="entry name" value="rSAM"/>
</dbReference>
<organism evidence="8 9">
    <name type="scientific">Desulfocurvibacter africanus PCS</name>
    <dbReference type="NCBI Taxonomy" id="1262666"/>
    <lineage>
        <taxon>Bacteria</taxon>
        <taxon>Pseudomonadati</taxon>
        <taxon>Thermodesulfobacteriota</taxon>
        <taxon>Desulfovibrionia</taxon>
        <taxon>Desulfovibrionales</taxon>
        <taxon>Desulfovibrionaceae</taxon>
        <taxon>Desulfocurvibacter</taxon>
    </lineage>
</organism>
<dbReference type="SFLD" id="SFLDS00029">
    <property type="entry name" value="Radical_SAM"/>
    <property type="match status" value="1"/>
</dbReference>
<keyword evidence="3" id="KW-0949">S-adenosyl-L-methionine</keyword>
<keyword evidence="5" id="KW-0408">Iron</keyword>
<dbReference type="Pfam" id="PF04055">
    <property type="entry name" value="Radical_SAM"/>
    <property type="match status" value="1"/>
</dbReference>
<dbReference type="SMART" id="SM00729">
    <property type="entry name" value="Elp3"/>
    <property type="match status" value="1"/>
</dbReference>
<evidence type="ECO:0000256" key="4">
    <source>
        <dbReference type="ARBA" id="ARBA00022723"/>
    </source>
</evidence>
<dbReference type="EMBL" id="AOSV01000029">
    <property type="protein sequence ID" value="EMG36639.1"/>
    <property type="molecule type" value="Genomic_DNA"/>
</dbReference>
<evidence type="ECO:0000256" key="3">
    <source>
        <dbReference type="ARBA" id="ARBA00022691"/>
    </source>
</evidence>
<keyword evidence="6" id="KW-0411">Iron-sulfur</keyword>
<dbReference type="PANTHER" id="PTHR30352:SF5">
    <property type="entry name" value="PYRUVATE FORMATE-LYASE 1-ACTIVATING ENZYME"/>
    <property type="match status" value="1"/>
</dbReference>
<evidence type="ECO:0000313" key="9">
    <source>
        <dbReference type="Proteomes" id="UP000011922"/>
    </source>
</evidence>
<feature type="domain" description="Radical SAM core" evidence="7">
    <location>
        <begin position="178"/>
        <end position="422"/>
    </location>
</feature>
<evidence type="ECO:0000256" key="5">
    <source>
        <dbReference type="ARBA" id="ARBA00023004"/>
    </source>
</evidence>
<dbReference type="RefSeq" id="WP_005987921.1">
    <property type="nucleotide sequence ID" value="NZ_AOSV01000029.1"/>
</dbReference>
<dbReference type="Proteomes" id="UP000011922">
    <property type="component" value="Unassembled WGS sequence"/>
</dbReference>
<comment type="caution">
    <text evidence="8">The sequence shown here is derived from an EMBL/GenBank/DDBJ whole genome shotgun (WGS) entry which is preliminary data.</text>
</comment>
<evidence type="ECO:0000259" key="7">
    <source>
        <dbReference type="PROSITE" id="PS51918"/>
    </source>
</evidence>
<dbReference type="PANTHER" id="PTHR30352">
    <property type="entry name" value="PYRUVATE FORMATE-LYASE-ACTIVATING ENZYME"/>
    <property type="match status" value="1"/>
</dbReference>
<dbReference type="Gene3D" id="3.20.20.70">
    <property type="entry name" value="Aldolase class I"/>
    <property type="match status" value="1"/>
</dbReference>
<sequence length="436" mass="47623">MTKKKKPTPRLVVADAQGNIYDHPDLTMLVRRGGEFGPPRPDEIVSLPAESDLFMLPARRAVGLDPVTGDVQVQEDFAVAAFACPGYTLSGLAAYVTDKGAPRLPLFAYGAVGFENGRFWVCASRVDEDQRQVFKNVPKDKIKRGAEAMLKSYPDNRLVRHLATCALTYCCPAARNLALGRFECPLPTARGCNARCLGCISLQAKDSGFPSTQNRITFTPTAAEIVEIMRHHAQREPRPIFSFGQGCEGEPLTEAAIIAEAVGLYRSSGGQGTVNVNTNASLPQTMEPLAKAGLSSIRVSLNSARPTLYEAYYRPVGYTFADVVETIAQAKRHGLFVSLNFLFFPGVSDSEAEVEALTALVSEHKVDFIQLRNLNLDPELYMTIAAPFAQGSGMGLANFRKRLKDACPWLRYGYFNPYLGGPADKDEEGEKVGKDE</sequence>
<accession>M5PR78</accession>
<dbReference type="GO" id="GO:0046872">
    <property type="term" value="F:metal ion binding"/>
    <property type="evidence" value="ECO:0007669"/>
    <property type="project" value="UniProtKB-KW"/>
</dbReference>
<keyword evidence="2" id="KW-0004">4Fe-4S</keyword>
<dbReference type="PATRIC" id="fig|1262666.3.peg.2689"/>
<comment type="cofactor">
    <cofactor evidence="1">
        <name>[4Fe-4S] cluster</name>
        <dbReference type="ChEBI" id="CHEBI:49883"/>
    </cofactor>
</comment>
<gene>
    <name evidence="8" type="ORF">PCS_02652</name>
</gene>
<reference evidence="8 9" key="1">
    <citation type="journal article" date="2013" name="Genome Announc.">
        <title>Draft Genome Sequence for Desulfovibrio africanus Strain PCS.</title>
        <authorList>
            <person name="Brown S.D."/>
            <person name="Utturkar S.M."/>
            <person name="Arkin A.P."/>
            <person name="Deutschbauer A.M."/>
            <person name="Elias D.A."/>
            <person name="Hazen T.C."/>
            <person name="Chakraborty R."/>
        </authorList>
    </citation>
    <scope>NUCLEOTIDE SEQUENCE [LARGE SCALE GENOMIC DNA]</scope>
    <source>
        <strain evidence="8 9">PCS</strain>
    </source>
</reference>
<dbReference type="InterPro" id="IPR013785">
    <property type="entry name" value="Aldolase_TIM"/>
</dbReference>
<dbReference type="OrthoDB" id="9764628at2"/>
<dbReference type="GO" id="GO:0003824">
    <property type="term" value="F:catalytic activity"/>
    <property type="evidence" value="ECO:0007669"/>
    <property type="project" value="InterPro"/>
</dbReference>
<keyword evidence="4" id="KW-0479">Metal-binding</keyword>
<dbReference type="SFLD" id="SFLDG01109">
    <property type="entry name" value="Uncharacterised_Radical_SAM_Su"/>
    <property type="match status" value="1"/>
</dbReference>
<protein>
    <submittedName>
        <fullName evidence="8">Radical SAM superfamily enzyme</fullName>
    </submittedName>
</protein>
<evidence type="ECO:0000256" key="2">
    <source>
        <dbReference type="ARBA" id="ARBA00022485"/>
    </source>
</evidence>
<dbReference type="InterPro" id="IPR034457">
    <property type="entry name" value="Organic_radical-activating"/>
</dbReference>
<dbReference type="SFLD" id="SFLDG01067">
    <property type="entry name" value="SPASM/twitch_domain_containing"/>
    <property type="match status" value="1"/>
</dbReference>
<name>M5PR78_DESAF</name>
<dbReference type="InterPro" id="IPR006638">
    <property type="entry name" value="Elp3/MiaA/NifB-like_rSAM"/>
</dbReference>
<dbReference type="GO" id="GO:0051539">
    <property type="term" value="F:4 iron, 4 sulfur cluster binding"/>
    <property type="evidence" value="ECO:0007669"/>
    <property type="project" value="UniProtKB-KW"/>
</dbReference>
<evidence type="ECO:0000256" key="1">
    <source>
        <dbReference type="ARBA" id="ARBA00001966"/>
    </source>
</evidence>
<dbReference type="AlphaFoldDB" id="M5PR78"/>
<dbReference type="PROSITE" id="PS51918">
    <property type="entry name" value="RADICAL_SAM"/>
    <property type="match status" value="1"/>
</dbReference>